<gene>
    <name evidence="8" type="primary">LOC111103040</name>
</gene>
<feature type="transmembrane region" description="Helical" evidence="5">
    <location>
        <begin position="140"/>
        <end position="164"/>
    </location>
</feature>
<dbReference type="PANTHER" id="PTHR10903">
    <property type="entry name" value="GTPASE, IMAP FAMILY MEMBER-RELATED"/>
    <property type="match status" value="1"/>
</dbReference>
<proteinExistence type="inferred from homology"/>
<dbReference type="RefSeq" id="XP_022291746.1">
    <property type="nucleotide sequence ID" value="XM_022436038.1"/>
</dbReference>
<evidence type="ECO:0000256" key="2">
    <source>
        <dbReference type="ARBA" id="ARBA00022741"/>
    </source>
</evidence>
<keyword evidence="5" id="KW-0472">Membrane</keyword>
<evidence type="ECO:0000259" key="6">
    <source>
        <dbReference type="PROSITE" id="PS51720"/>
    </source>
</evidence>
<dbReference type="Gene3D" id="3.40.50.300">
    <property type="entry name" value="P-loop containing nucleotide triphosphate hydrolases"/>
    <property type="match status" value="1"/>
</dbReference>
<dbReference type="GO" id="GO:0005525">
    <property type="term" value="F:GTP binding"/>
    <property type="evidence" value="ECO:0007669"/>
    <property type="project" value="UniProtKB-KW"/>
</dbReference>
<dbReference type="AlphaFoldDB" id="A0A8B8AKR1"/>
<keyword evidence="2" id="KW-0547">Nucleotide-binding</keyword>
<dbReference type="Pfam" id="PF04548">
    <property type="entry name" value="AIG1"/>
    <property type="match status" value="1"/>
</dbReference>
<evidence type="ECO:0000256" key="1">
    <source>
        <dbReference type="ARBA" id="ARBA00008535"/>
    </source>
</evidence>
<dbReference type="PROSITE" id="PS51720">
    <property type="entry name" value="G_AIG1"/>
    <property type="match status" value="1"/>
</dbReference>
<dbReference type="FunFam" id="3.40.50.300:FF:000366">
    <property type="entry name" value="GTPase, IMAP family member 2"/>
    <property type="match status" value="1"/>
</dbReference>
<evidence type="ECO:0000256" key="4">
    <source>
        <dbReference type="SAM" id="Coils"/>
    </source>
</evidence>
<protein>
    <submittedName>
        <fullName evidence="8">GTPase IMAP family member 4-like</fullName>
    </submittedName>
</protein>
<dbReference type="PANTHER" id="PTHR10903:SF170">
    <property type="entry name" value="GTPASE IMAP FAMILY MEMBER 7"/>
    <property type="match status" value="1"/>
</dbReference>
<evidence type="ECO:0000256" key="3">
    <source>
        <dbReference type="ARBA" id="ARBA00023134"/>
    </source>
</evidence>
<keyword evidence="5" id="KW-1133">Transmembrane helix</keyword>
<dbReference type="OrthoDB" id="431287at2759"/>
<dbReference type="InterPro" id="IPR027417">
    <property type="entry name" value="P-loop_NTPase"/>
</dbReference>
<reference evidence="8" key="1">
    <citation type="submission" date="2025-08" db="UniProtKB">
        <authorList>
            <consortium name="RefSeq"/>
        </authorList>
    </citation>
    <scope>IDENTIFICATION</scope>
    <source>
        <tissue evidence="8">Whole sample</tissue>
    </source>
</reference>
<keyword evidence="5" id="KW-0812">Transmembrane</keyword>
<dbReference type="InterPro" id="IPR006703">
    <property type="entry name" value="G_AIG1"/>
</dbReference>
<dbReference type="KEGG" id="cvn:111103040"/>
<sequence length="506" mass="58069">MADPCPSSTDSVSVIDSCPMNSSEWNQRALLKNCSMYPQTCFRPLEYHCLLNPYGNESLEVCAPNTWLAEDFCPVFNIKQQRILEQFDCTSLISDCPRRQYNSRSILDYKGCLRELHGLTTPLANYTSGTPHDTPMDDNLLWLAPIIIIFAIILITFIFVYYCWRKGSQKNELEDFQMQIRDGDGNNSLHPEEPLLGELNERKDADIKKANNTDGTSSTGHTEDGGPCLVYIKYEEIRLVLFGGKGSGKSATGNSILGSNAFESMPSGNSVNRVCSMKTSVRFNKKVVIVDTPGIFYSTKTNEKTEQEMYKCISMTYPGPHAFLFVINIAVRFTEEEERSFDFFVRQFGKDILRYVFVLFTRKDELDRNQTNLNDFLKCFPPALILLIQKCGGRAIAFDNTLKGEELDTQVKYLLKEIQTNLERNGGECFTGEMYRDFEEEIQKIDTEKTKQKEEKRIKEMKEIEAKEAEKIREEVRKQVREANYESVFNVFNSLRGFFSSLYHDS</sequence>
<organism evidence="7 8">
    <name type="scientific">Crassostrea virginica</name>
    <name type="common">Eastern oyster</name>
    <dbReference type="NCBI Taxonomy" id="6565"/>
    <lineage>
        <taxon>Eukaryota</taxon>
        <taxon>Metazoa</taxon>
        <taxon>Spiralia</taxon>
        <taxon>Lophotrochozoa</taxon>
        <taxon>Mollusca</taxon>
        <taxon>Bivalvia</taxon>
        <taxon>Autobranchia</taxon>
        <taxon>Pteriomorphia</taxon>
        <taxon>Ostreida</taxon>
        <taxon>Ostreoidea</taxon>
        <taxon>Ostreidae</taxon>
        <taxon>Crassostrea</taxon>
    </lineage>
</organism>
<feature type="domain" description="AIG1-type G" evidence="6">
    <location>
        <begin position="234"/>
        <end position="439"/>
    </location>
</feature>
<keyword evidence="4" id="KW-0175">Coiled coil</keyword>
<evidence type="ECO:0000313" key="8">
    <source>
        <dbReference type="RefSeq" id="XP_022291746.1"/>
    </source>
</evidence>
<name>A0A8B8AKR1_CRAVI</name>
<keyword evidence="3" id="KW-0342">GTP-binding</keyword>
<evidence type="ECO:0000256" key="5">
    <source>
        <dbReference type="SAM" id="Phobius"/>
    </source>
</evidence>
<feature type="coiled-coil region" evidence="4">
    <location>
        <begin position="435"/>
        <end position="486"/>
    </location>
</feature>
<accession>A0A8B8AKR1</accession>
<dbReference type="Proteomes" id="UP000694844">
    <property type="component" value="Chromosome 7"/>
</dbReference>
<keyword evidence="7" id="KW-1185">Reference proteome</keyword>
<dbReference type="GeneID" id="111103040"/>
<evidence type="ECO:0000313" key="7">
    <source>
        <dbReference type="Proteomes" id="UP000694844"/>
    </source>
</evidence>
<comment type="similarity">
    <text evidence="1">Belongs to the TRAFAC class TrmE-Era-EngA-EngB-Septin-like GTPase superfamily. AIG1/Toc34/Toc159-like paraseptin GTPase family. IAN subfamily.</text>
</comment>
<dbReference type="CDD" id="cd01852">
    <property type="entry name" value="AIG1"/>
    <property type="match status" value="1"/>
</dbReference>
<dbReference type="SUPFAM" id="SSF52540">
    <property type="entry name" value="P-loop containing nucleoside triphosphate hydrolases"/>
    <property type="match status" value="1"/>
</dbReference>
<dbReference type="InterPro" id="IPR045058">
    <property type="entry name" value="GIMA/IAN/Toc"/>
</dbReference>
<dbReference type="CDD" id="cd22249">
    <property type="entry name" value="UDM1_RNF168_RNF169-like"/>
    <property type="match status" value="1"/>
</dbReference>